<dbReference type="KEGG" id="mrr:Moror_16187"/>
<comment type="caution">
    <text evidence="1">The sequence shown here is derived from an EMBL/GenBank/DDBJ whole genome shotgun (WGS) entry which is preliminary data.</text>
</comment>
<name>V2X6M1_MONRO</name>
<gene>
    <name evidence="1" type="ORF">Moror_16187</name>
</gene>
<keyword evidence="2" id="KW-1185">Reference proteome</keyword>
<dbReference type="Proteomes" id="UP000017559">
    <property type="component" value="Unassembled WGS sequence"/>
</dbReference>
<dbReference type="EMBL" id="AWSO01000565">
    <property type="protein sequence ID" value="ESK89412.1"/>
    <property type="molecule type" value="Genomic_DNA"/>
</dbReference>
<organism evidence="1 2">
    <name type="scientific">Moniliophthora roreri (strain MCA 2997)</name>
    <name type="common">Cocoa frosty pod rot fungus</name>
    <name type="synonym">Crinipellis roreri</name>
    <dbReference type="NCBI Taxonomy" id="1381753"/>
    <lineage>
        <taxon>Eukaryota</taxon>
        <taxon>Fungi</taxon>
        <taxon>Dikarya</taxon>
        <taxon>Basidiomycota</taxon>
        <taxon>Agaricomycotina</taxon>
        <taxon>Agaricomycetes</taxon>
        <taxon>Agaricomycetidae</taxon>
        <taxon>Agaricales</taxon>
        <taxon>Marasmiineae</taxon>
        <taxon>Marasmiaceae</taxon>
        <taxon>Moniliophthora</taxon>
    </lineage>
</organism>
<dbReference type="AlphaFoldDB" id="V2X6M1"/>
<evidence type="ECO:0000313" key="2">
    <source>
        <dbReference type="Proteomes" id="UP000017559"/>
    </source>
</evidence>
<accession>V2X6M1</accession>
<dbReference type="HOGENOM" id="CLU_032664_0_0_1"/>
<dbReference type="OrthoDB" id="3226250at2759"/>
<evidence type="ECO:0000313" key="1">
    <source>
        <dbReference type="EMBL" id="ESK89412.1"/>
    </source>
</evidence>
<protein>
    <submittedName>
        <fullName evidence="1">Uncharacterized protein</fullName>
    </submittedName>
</protein>
<sequence>MSIARLLEEPFGPYDETFALQPCEKDPQQPRNKPLGPKDLNIKSLWMVHAAANRNIGLDETEFVDYCNTDTPEVQFHGIIVVKSLSWLTPRLLTVLDADIKERDAHLHGASARSLKGLYDRVKIDTEDERLVKLYIKFSTNMPACFMTVEQHSESLVLKAHPSKRDFVVKSLDVETYSRSRNYLERWRLYAFLRREIARQNNPPVEARTIKWIIDSMLEHHRQVSLRRRIIFDPEDSDMEDSVTGTTKSTRHLCHVSRHECTGILARHAEWLLAQQITTNASHHHIVNLRSLYKFCQKMKEVKRRKRRLGDRTWGMEYKVRPSDNDKESLDEVDLTRFGPGADWDERIKRYCLQKPTVKKTWESMLSNTPAPAPEPIVEAHYDSDFTVTSSSEYSDSSDSPPPSRTLDVKVPWWAWQNCQWNKIRFKNDRWQCPDDYCFFEVNLREIETRKSERVGISRDRFDTVTPGVVCDRLGRTEVLKHVDEHMHRNRVHFQRKKKDGAREIRVVEWPLPGKPVRQSSVKMEFD</sequence>
<proteinExistence type="predicted"/>
<reference evidence="1 2" key="1">
    <citation type="journal article" date="2014" name="BMC Genomics">
        <title>Genome and secretome analysis of the hemibiotrophic fungal pathogen, Moniliophthora roreri, which causes frosty pod rot disease of cacao: mechanisms of the biotrophic and necrotrophic phases.</title>
        <authorList>
            <person name="Meinhardt L.W."/>
            <person name="Costa G.G.L."/>
            <person name="Thomazella D.P.T."/>
            <person name="Teixeira P.J.P.L."/>
            <person name="Carazzolle M.F."/>
            <person name="Schuster S.C."/>
            <person name="Carlson J.E."/>
            <person name="Guiltinan M.J."/>
            <person name="Mieczkowski P."/>
            <person name="Farmer A."/>
            <person name="Ramaraj T."/>
            <person name="Crozier J."/>
            <person name="Davis R.E."/>
            <person name="Shao J."/>
            <person name="Melnick R.L."/>
            <person name="Pereira G.A.G."/>
            <person name="Bailey B.A."/>
        </authorList>
    </citation>
    <scope>NUCLEOTIDE SEQUENCE [LARGE SCALE GENOMIC DNA]</scope>
    <source>
        <strain evidence="1 2">MCA 2997</strain>
    </source>
</reference>